<dbReference type="GO" id="GO:0016020">
    <property type="term" value="C:membrane"/>
    <property type="evidence" value="ECO:0007669"/>
    <property type="project" value="UniProtKB-SubCell"/>
</dbReference>
<evidence type="ECO:0000256" key="3">
    <source>
        <dbReference type="ARBA" id="ARBA00022989"/>
    </source>
</evidence>
<dbReference type="AlphaFoldDB" id="A0A381QNY5"/>
<accession>A0A381QNY5</accession>
<evidence type="ECO:0008006" key="7">
    <source>
        <dbReference type="Google" id="ProtNLM"/>
    </source>
</evidence>
<dbReference type="InterPro" id="IPR044878">
    <property type="entry name" value="UbiA_sf"/>
</dbReference>
<dbReference type="CDD" id="cd13961">
    <property type="entry name" value="PT_UbiA_DGGGPS"/>
    <property type="match status" value="1"/>
</dbReference>
<evidence type="ECO:0000313" key="6">
    <source>
        <dbReference type="EMBL" id="SUZ81096.1"/>
    </source>
</evidence>
<evidence type="ECO:0000256" key="2">
    <source>
        <dbReference type="ARBA" id="ARBA00022692"/>
    </source>
</evidence>
<dbReference type="PANTHER" id="PTHR42723:SF1">
    <property type="entry name" value="CHLOROPHYLL SYNTHASE, CHLOROPLASTIC"/>
    <property type="match status" value="1"/>
</dbReference>
<keyword evidence="3 5" id="KW-1133">Transmembrane helix</keyword>
<dbReference type="EMBL" id="UINC01001454">
    <property type="protein sequence ID" value="SUZ81096.1"/>
    <property type="molecule type" value="Genomic_DNA"/>
</dbReference>
<dbReference type="Pfam" id="PF01040">
    <property type="entry name" value="UbiA"/>
    <property type="match status" value="1"/>
</dbReference>
<feature type="transmembrane region" description="Helical" evidence="5">
    <location>
        <begin position="161"/>
        <end position="179"/>
    </location>
</feature>
<dbReference type="GO" id="GO:0016765">
    <property type="term" value="F:transferase activity, transferring alkyl or aryl (other than methyl) groups"/>
    <property type="evidence" value="ECO:0007669"/>
    <property type="project" value="InterPro"/>
</dbReference>
<evidence type="ECO:0000256" key="5">
    <source>
        <dbReference type="SAM" id="Phobius"/>
    </source>
</evidence>
<proteinExistence type="predicted"/>
<feature type="transmembrane region" description="Helical" evidence="5">
    <location>
        <begin position="20"/>
        <end position="41"/>
    </location>
</feature>
<feature type="transmembrane region" description="Helical" evidence="5">
    <location>
        <begin position="72"/>
        <end position="94"/>
    </location>
</feature>
<gene>
    <name evidence="6" type="ORF">METZ01_LOCUS33950</name>
</gene>
<dbReference type="PANTHER" id="PTHR42723">
    <property type="entry name" value="CHLOROPHYLL SYNTHASE"/>
    <property type="match status" value="1"/>
</dbReference>
<dbReference type="InterPro" id="IPR000537">
    <property type="entry name" value="UbiA_prenyltransferase"/>
</dbReference>
<evidence type="ECO:0000256" key="4">
    <source>
        <dbReference type="ARBA" id="ARBA00023136"/>
    </source>
</evidence>
<comment type="subcellular location">
    <subcellularLocation>
        <location evidence="1">Membrane</location>
        <topology evidence="1">Multi-pass membrane protein</topology>
    </subcellularLocation>
</comment>
<organism evidence="6">
    <name type="scientific">marine metagenome</name>
    <dbReference type="NCBI Taxonomy" id="408172"/>
    <lineage>
        <taxon>unclassified sequences</taxon>
        <taxon>metagenomes</taxon>
        <taxon>ecological metagenomes</taxon>
    </lineage>
</organism>
<sequence>VFGVFLGAVLALGRLPEGDFALITALHALSVMSFMCSWNALNDYLDLEIDLINRPDRPLPSDTISKSSAKRAIVLMSVLSVLSIAGAGVIASGLEEGIEGWYPAPVIWAGALLLLMNYESTSPISFRLKERGLPGNFAISLSVGMVVLFGAAGVYQPFHPRAWTVFLVGFLYNLAREIVKDVEDIEGDAGRNTYAMKAGPERARVVAWLILLITLASLLTPFAIGIFPELHLVGVIPAVVVLMMVKPKLFGSEDHTAQMLIKRSMQLCLVAMLGSSLMP</sequence>
<name>A0A381QNY5_9ZZZZ</name>
<keyword evidence="2 5" id="KW-0812">Transmembrane</keyword>
<feature type="transmembrane region" description="Helical" evidence="5">
    <location>
        <begin position="137"/>
        <end position="155"/>
    </location>
</feature>
<reference evidence="6" key="1">
    <citation type="submission" date="2018-05" db="EMBL/GenBank/DDBJ databases">
        <authorList>
            <person name="Lanie J.A."/>
            <person name="Ng W.-L."/>
            <person name="Kazmierczak K.M."/>
            <person name="Andrzejewski T.M."/>
            <person name="Davidsen T.M."/>
            <person name="Wayne K.J."/>
            <person name="Tettelin H."/>
            <person name="Glass J.I."/>
            <person name="Rusch D."/>
            <person name="Podicherti R."/>
            <person name="Tsui H.-C.T."/>
            <person name="Winkler M.E."/>
        </authorList>
    </citation>
    <scope>NUCLEOTIDE SEQUENCE</scope>
</reference>
<feature type="non-terminal residue" evidence="6">
    <location>
        <position position="1"/>
    </location>
</feature>
<feature type="transmembrane region" description="Helical" evidence="5">
    <location>
        <begin position="205"/>
        <end position="224"/>
    </location>
</feature>
<dbReference type="InterPro" id="IPR050475">
    <property type="entry name" value="Prenyltransferase_related"/>
</dbReference>
<dbReference type="Gene3D" id="1.10.357.140">
    <property type="entry name" value="UbiA prenyltransferase"/>
    <property type="match status" value="1"/>
</dbReference>
<keyword evidence="4 5" id="KW-0472">Membrane</keyword>
<feature type="transmembrane region" description="Helical" evidence="5">
    <location>
        <begin position="100"/>
        <end position="116"/>
    </location>
</feature>
<evidence type="ECO:0000256" key="1">
    <source>
        <dbReference type="ARBA" id="ARBA00004141"/>
    </source>
</evidence>
<protein>
    <recommendedName>
        <fullName evidence="7">Prenyltransferase</fullName>
    </recommendedName>
</protein>